<dbReference type="Proteomes" id="UP001311799">
    <property type="component" value="Unassembled WGS sequence"/>
</dbReference>
<name>A0AAV9XX47_9CRYT</name>
<dbReference type="PANTHER" id="PTHR15271">
    <property type="entry name" value="CHROMATIN ASSEMBLY FACTOR 1 SUBUNIT B"/>
    <property type="match status" value="1"/>
</dbReference>
<evidence type="ECO:0000313" key="2">
    <source>
        <dbReference type="EMBL" id="KAK6589271.1"/>
    </source>
</evidence>
<dbReference type="InterPro" id="IPR036322">
    <property type="entry name" value="WD40_repeat_dom_sf"/>
</dbReference>
<dbReference type="InterPro" id="IPR015943">
    <property type="entry name" value="WD40/YVTN_repeat-like_dom_sf"/>
</dbReference>
<feature type="region of interest" description="Disordered" evidence="1">
    <location>
        <begin position="626"/>
        <end position="646"/>
    </location>
</feature>
<comment type="caution">
    <text evidence="2">The sequence shown here is derived from an EMBL/GenBank/DDBJ whole genome shotgun (WGS) entry which is preliminary data.</text>
</comment>
<accession>A0AAV9XX47</accession>
<dbReference type="GO" id="GO:0005634">
    <property type="term" value="C:nucleus"/>
    <property type="evidence" value="ECO:0007669"/>
    <property type="project" value="TreeGrafter"/>
</dbReference>
<evidence type="ECO:0000313" key="3">
    <source>
        <dbReference type="Proteomes" id="UP001311799"/>
    </source>
</evidence>
<dbReference type="InterPro" id="IPR045145">
    <property type="entry name" value="PTHR15271"/>
</dbReference>
<dbReference type="PANTHER" id="PTHR15271:SF4">
    <property type="entry name" value="CHROMATIN ASSEMBLY FACTOR 1 SUBUNIT B"/>
    <property type="match status" value="1"/>
</dbReference>
<organism evidence="2 3">
    <name type="scientific">Cryptosporidium xiaoi</name>
    <dbReference type="NCBI Taxonomy" id="659607"/>
    <lineage>
        <taxon>Eukaryota</taxon>
        <taxon>Sar</taxon>
        <taxon>Alveolata</taxon>
        <taxon>Apicomplexa</taxon>
        <taxon>Conoidasida</taxon>
        <taxon>Coccidia</taxon>
        <taxon>Eucoccidiorida</taxon>
        <taxon>Eimeriorina</taxon>
        <taxon>Cryptosporidiidae</taxon>
        <taxon>Cryptosporidium</taxon>
    </lineage>
</organism>
<reference evidence="2 3" key="1">
    <citation type="submission" date="2023-10" db="EMBL/GenBank/DDBJ databases">
        <title>Comparative genomics analysis reveals potential genetic determinants of host preference in Cryptosporidium xiaoi.</title>
        <authorList>
            <person name="Xiao L."/>
            <person name="Li J."/>
        </authorList>
    </citation>
    <scope>NUCLEOTIDE SEQUENCE [LARGE SCALE GENOMIC DNA]</scope>
    <source>
        <strain evidence="2 3">52996</strain>
    </source>
</reference>
<dbReference type="GO" id="GO:0006335">
    <property type="term" value="P:DNA replication-dependent chromatin assembly"/>
    <property type="evidence" value="ECO:0007669"/>
    <property type="project" value="InterPro"/>
</dbReference>
<dbReference type="EMBL" id="JAWDEY010000013">
    <property type="protein sequence ID" value="KAK6589271.1"/>
    <property type="molecule type" value="Genomic_DNA"/>
</dbReference>
<dbReference type="AlphaFoldDB" id="A0AAV9XX47"/>
<keyword evidence="3" id="KW-1185">Reference proteome</keyword>
<dbReference type="GO" id="GO:0033186">
    <property type="term" value="C:CAF-1 complex"/>
    <property type="evidence" value="ECO:0007669"/>
    <property type="project" value="TreeGrafter"/>
</dbReference>
<proteinExistence type="predicted"/>
<dbReference type="Gene3D" id="2.130.10.10">
    <property type="entry name" value="YVTN repeat-like/Quinoprotein amine dehydrogenase"/>
    <property type="match status" value="2"/>
</dbReference>
<dbReference type="SUPFAM" id="SSF50978">
    <property type="entry name" value="WD40 repeat-like"/>
    <property type="match status" value="1"/>
</dbReference>
<evidence type="ECO:0000256" key="1">
    <source>
        <dbReference type="SAM" id="MobiDB-lite"/>
    </source>
</evidence>
<dbReference type="GO" id="GO:0006334">
    <property type="term" value="P:nucleosome assembly"/>
    <property type="evidence" value="ECO:0007669"/>
    <property type="project" value="TreeGrafter"/>
</dbReference>
<gene>
    <name evidence="2" type="ORF">RS030_213273</name>
</gene>
<sequence length="1270" mass="147647">MKIEKVDNIKAPGDGILSVSFQPHPIDHKWNFERISICGEKGVSIWSFDYNGNHRKLAFIESITNSIIKLCRWSSDGKYLAVVDMEQVSIYYKNDENNTCYSSNNFKSYSSRNDDETEILDDKSEQPLENWTIYTSFPSSDINECTDICWLKGSKILINGTVSGNLLVYNTEEKCQSCNLFVKDIIEMGLKNRNIKQNVHEVGHVSGLNTDNRGLFLACQMSNKRLYIFEIMYNYKENDKKNFSKRNCVQLSYLLEEDRLISNSPCIFTFIRRPIFDPATCLIGCPYGEVRTSYFSCLYPFRDVSDSYPFGWMELKKMSNNNSDKMEDVWNLNSISNISSINGKLEFPEAYRLRGHQRRIRLFEFSSTIITGNDELFTFCAQSSQDGSVSFWKVIYDLSNVDKIKSIECFLVLSNFMDEQASVTGISFNNMNNTILIGSDDNKLTLINFEFDEFSLLKSSIINSSNIYDSNWNIWNYEYIPEKPSVDILNSTINQNDIQDDTQKVKVPIITVNEIIKHQERTEESKITSKGTKIRRIQPINLSLIQKNEDTCSTIHNNGNVENEVNKSNEDDIDIVKTTNYGLKITNNDDKRNGISEDVISNIDENTKINSNINSSEIQINNSVNANNGKYKENNSNNDLNTNNNTGTYKDSLKLLEKSNHESNNNEVNVDFYLGLFMREWVNNIKYPKRLSVNFDTIIDEKTYKFCIFVDNRKVLENINKNREIKTEIICVKQEKNNNDDTLDNIKKDVQWFKPINNNNIVTNLIRIRDILLIFYSNYVDKNNSLFINTNIDILNVKTGTNIITGITLPYVLKLTLCSSLDMILLVTINGKLKLLELPSTTTSNYKSVQININWILDADWSYLNNSKLSRVDLFSHKNRNIDVFRKNTNNSDIIKRPTIVLYYDDGKVFTYSFSLSNFIRIDDLEYYKSDYWSMIFQKTALEYTRNGDKRFSIIEDLSVSASDEYDEYESEVCNITITSDINDDMDTNQYECDEKINEQDHFSHNSFLLREIQKTSRFVHLGSQIRKDPHEKIFTLFGHIIENLLSTEKTCPNESEHINDAYEIHKRRSIMCTRMHIEHQMTSSLVVKSRNEFKYWFKVYLKHTLESFEYNLLKEIVNHCIEMIKESILASPCSKYIKNTLAIPVWHNYSMLEILDLDPIVLLLNDVIPFLDEYINILETPEDISNLTKLYDHKVDTIENIRQYRSELVGIKAEISSRIKKINEEYEESKSLKLNCYNTQSNYSSQSSNTNNNNSNDFHSRLDFLNSIF</sequence>
<protein>
    <submittedName>
        <fullName evidence="2">Uncharacterized protein</fullName>
    </submittedName>
</protein>